<dbReference type="PROSITE" id="PS51375">
    <property type="entry name" value="PPR"/>
    <property type="match status" value="1"/>
</dbReference>
<accession>A0A803LWJ6</accession>
<keyword evidence="3" id="KW-0175">Coiled coil</keyword>
<evidence type="ECO:0000256" key="3">
    <source>
        <dbReference type="SAM" id="Coils"/>
    </source>
</evidence>
<feature type="repeat" description="PPR" evidence="2">
    <location>
        <begin position="165"/>
        <end position="199"/>
    </location>
</feature>
<dbReference type="PANTHER" id="PTHR37381">
    <property type="entry name" value="PENTATRICOPEPTIDE REPEAT (PPR) SUPERFAMILY PROTEIN"/>
    <property type="match status" value="1"/>
</dbReference>
<dbReference type="PANTHER" id="PTHR37381:SF1">
    <property type="entry name" value="PENTATRICOPEPTIDE REPEAT (PPR) SUPERFAMILY PROTEIN"/>
    <property type="match status" value="1"/>
</dbReference>
<reference evidence="4" key="1">
    <citation type="journal article" date="2017" name="Nature">
        <title>The genome of Chenopodium quinoa.</title>
        <authorList>
            <person name="Jarvis D.E."/>
            <person name="Ho Y.S."/>
            <person name="Lightfoot D.J."/>
            <person name="Schmoeckel S.M."/>
            <person name="Li B."/>
            <person name="Borm T.J.A."/>
            <person name="Ohyanagi H."/>
            <person name="Mineta K."/>
            <person name="Michell C.T."/>
            <person name="Saber N."/>
            <person name="Kharbatia N.M."/>
            <person name="Rupper R.R."/>
            <person name="Sharp A.R."/>
            <person name="Dally N."/>
            <person name="Boughton B.A."/>
            <person name="Woo Y.H."/>
            <person name="Gao G."/>
            <person name="Schijlen E.G.W.M."/>
            <person name="Guo X."/>
            <person name="Momin A.A."/>
            <person name="Negrao S."/>
            <person name="Al-Babili S."/>
            <person name="Gehring C."/>
            <person name="Roessner U."/>
            <person name="Jung C."/>
            <person name="Murphy K."/>
            <person name="Arold S.T."/>
            <person name="Gojobori T."/>
            <person name="van der Linden C.G."/>
            <person name="van Loo E.N."/>
            <person name="Jellen E.N."/>
            <person name="Maughan P.J."/>
            <person name="Tester M."/>
        </authorList>
    </citation>
    <scope>NUCLEOTIDE SEQUENCE [LARGE SCALE GENOMIC DNA]</scope>
    <source>
        <strain evidence="4">cv. PI 614886</strain>
    </source>
</reference>
<evidence type="ECO:0000256" key="1">
    <source>
        <dbReference type="ARBA" id="ARBA00022737"/>
    </source>
</evidence>
<feature type="coiled-coil region" evidence="3">
    <location>
        <begin position="551"/>
        <end position="581"/>
    </location>
</feature>
<dbReference type="Gene3D" id="1.25.40.10">
    <property type="entry name" value="Tetratricopeptide repeat domain"/>
    <property type="match status" value="1"/>
</dbReference>
<evidence type="ECO:0000313" key="4">
    <source>
        <dbReference type="EnsemblPlants" id="AUR62019847-RA:cds"/>
    </source>
</evidence>
<protein>
    <submittedName>
        <fullName evidence="4">Uncharacterized protein</fullName>
    </submittedName>
</protein>
<dbReference type="OMA" id="DINIYAM"/>
<keyword evidence="5" id="KW-1185">Reference proteome</keyword>
<organism evidence="4 5">
    <name type="scientific">Chenopodium quinoa</name>
    <name type="common">Quinoa</name>
    <dbReference type="NCBI Taxonomy" id="63459"/>
    <lineage>
        <taxon>Eukaryota</taxon>
        <taxon>Viridiplantae</taxon>
        <taxon>Streptophyta</taxon>
        <taxon>Embryophyta</taxon>
        <taxon>Tracheophyta</taxon>
        <taxon>Spermatophyta</taxon>
        <taxon>Magnoliopsida</taxon>
        <taxon>eudicotyledons</taxon>
        <taxon>Gunneridae</taxon>
        <taxon>Pentapetalae</taxon>
        <taxon>Caryophyllales</taxon>
        <taxon>Chenopodiaceae</taxon>
        <taxon>Chenopodioideae</taxon>
        <taxon>Atripliceae</taxon>
        <taxon>Chenopodium</taxon>
    </lineage>
</organism>
<reference evidence="4" key="2">
    <citation type="submission" date="2021-03" db="UniProtKB">
        <authorList>
            <consortium name="EnsemblPlants"/>
        </authorList>
    </citation>
    <scope>IDENTIFICATION</scope>
</reference>
<dbReference type="Gramene" id="AUR62019847-RA">
    <property type="protein sequence ID" value="AUR62019847-RA:cds"/>
    <property type="gene ID" value="AUR62019847"/>
</dbReference>
<sequence>MALNFTSPFILSPPINSHHHKTMFLLLLRNNLEPSLSSSSSTVNFWNSSAINVTVRASTSNTQNDVADEEDGGGRDKVVFDNEAISRASSMKDASEVLQMIVESRSENGGIVSCDDCCRIINAAILCNNSDLALSIFNAMRSSAFDQVLKENGGIVVRWKWPRPDLNTYTTLVIGLAASLRVTNALNIIDEICRVGLSPGEEVRASRNLLRNDDLVPFGKIIKCPTCMVAVAVAQPQQGIQVVSCAKCRYQYELVSGDIVNIESEEISMDVPAWRRWLGFLQTTKQTIPSAVHSIVIQTPSGNAQTHKFATSTPDVPAQQGERVTLALAAPLNVFREVGPIRISPKSPKYYPSEPLCLTNHQDSRESLLLRAPSADSKPSLLNPSIVLPLLVLLASGDAASGFINPSLPQLLPAAVAASLAVGATFNTVVLPQLGQLPQRMADAIAIKQQLLAQYDLLQSRIKDLKDTAENEVWMLARICQLENKIFAVGEPSYRARRNRIKRVREGLENSLKGRMELIDSYARISSMIEIEVELDTDVLAAEASSNTENVAKQIEQLMELENLEERWRQQVEANDEVERLLSNESLSSEQV</sequence>
<proteinExistence type="predicted"/>
<dbReference type="InterPro" id="IPR002885">
    <property type="entry name" value="PPR_rpt"/>
</dbReference>
<dbReference type="AlphaFoldDB" id="A0A803LWJ6"/>
<dbReference type="EnsemblPlants" id="AUR62019847-RA">
    <property type="protein sequence ID" value="AUR62019847-RA:cds"/>
    <property type="gene ID" value="AUR62019847"/>
</dbReference>
<evidence type="ECO:0000256" key="2">
    <source>
        <dbReference type="PROSITE-ProRule" id="PRU00708"/>
    </source>
</evidence>
<dbReference type="Proteomes" id="UP000596660">
    <property type="component" value="Unplaced"/>
</dbReference>
<dbReference type="InterPro" id="IPR011990">
    <property type="entry name" value="TPR-like_helical_dom_sf"/>
</dbReference>
<name>A0A803LWJ6_CHEQI</name>
<evidence type="ECO:0000313" key="5">
    <source>
        <dbReference type="Proteomes" id="UP000596660"/>
    </source>
</evidence>
<keyword evidence="1" id="KW-0677">Repeat</keyword>